<dbReference type="PROSITE" id="PS51257">
    <property type="entry name" value="PROKAR_LIPOPROTEIN"/>
    <property type="match status" value="1"/>
</dbReference>
<gene>
    <name evidence="1" type="ORF">LCGC14_1541070</name>
</gene>
<protein>
    <recommendedName>
        <fullName evidence="2">Lipoprotein</fullName>
    </recommendedName>
</protein>
<sequence length="197" mass="21193">MMYKLLLVCLLVVIQGCMLGTRNVTLVYSLKDSTTAHAIESVPVIGIVAVRPFLDGRDKKSAIGEVRNNYGGRVSIAVTENNVAEWAMSALEHGLKAQGIRSVPATDTKSGLVVGGELQTVYCVVLFSYVGNVSFLGTIDYDGKRVSEKQYSNEVIFGMNWAATAASYSESLTSALSLSIEDFVADIRQALETKLGS</sequence>
<evidence type="ECO:0008006" key="2">
    <source>
        <dbReference type="Google" id="ProtNLM"/>
    </source>
</evidence>
<dbReference type="AlphaFoldDB" id="A0A0F9LTS7"/>
<name>A0A0F9LTS7_9ZZZZ</name>
<organism evidence="1">
    <name type="scientific">marine sediment metagenome</name>
    <dbReference type="NCBI Taxonomy" id="412755"/>
    <lineage>
        <taxon>unclassified sequences</taxon>
        <taxon>metagenomes</taxon>
        <taxon>ecological metagenomes</taxon>
    </lineage>
</organism>
<dbReference type="EMBL" id="LAZR01011665">
    <property type="protein sequence ID" value="KKM60512.1"/>
    <property type="molecule type" value="Genomic_DNA"/>
</dbReference>
<evidence type="ECO:0000313" key="1">
    <source>
        <dbReference type="EMBL" id="KKM60512.1"/>
    </source>
</evidence>
<comment type="caution">
    <text evidence="1">The sequence shown here is derived from an EMBL/GenBank/DDBJ whole genome shotgun (WGS) entry which is preliminary data.</text>
</comment>
<accession>A0A0F9LTS7</accession>
<reference evidence="1" key="1">
    <citation type="journal article" date="2015" name="Nature">
        <title>Complex archaea that bridge the gap between prokaryotes and eukaryotes.</title>
        <authorList>
            <person name="Spang A."/>
            <person name="Saw J.H."/>
            <person name="Jorgensen S.L."/>
            <person name="Zaremba-Niedzwiedzka K."/>
            <person name="Martijn J."/>
            <person name="Lind A.E."/>
            <person name="van Eijk R."/>
            <person name="Schleper C."/>
            <person name="Guy L."/>
            <person name="Ettema T.J."/>
        </authorList>
    </citation>
    <scope>NUCLEOTIDE SEQUENCE</scope>
</reference>
<proteinExistence type="predicted"/>